<organism evidence="2 3">
    <name type="scientific">Mycolicibacter acidiphilus</name>
    <dbReference type="NCBI Taxonomy" id="2835306"/>
    <lineage>
        <taxon>Bacteria</taxon>
        <taxon>Bacillati</taxon>
        <taxon>Actinomycetota</taxon>
        <taxon>Actinomycetes</taxon>
        <taxon>Mycobacteriales</taxon>
        <taxon>Mycobacteriaceae</taxon>
        <taxon>Mycolicibacter</taxon>
    </lineage>
</organism>
<reference evidence="2 3" key="1">
    <citation type="submission" date="2021-05" db="EMBL/GenBank/DDBJ databases">
        <title>Mycobacterium acidophilum sp. nov., an extremely acid-tolerant member of the genus Mycobacterium.</title>
        <authorList>
            <person name="Xia J."/>
        </authorList>
    </citation>
    <scope>NUCLEOTIDE SEQUENCE [LARGE SCALE GENOMIC DNA]</scope>
    <source>
        <strain evidence="2 3">M1</strain>
    </source>
</reference>
<proteinExistence type="predicted"/>
<feature type="compositionally biased region" description="Basic and acidic residues" evidence="1">
    <location>
        <begin position="205"/>
        <end position="217"/>
    </location>
</feature>
<dbReference type="RefSeq" id="WP_214091070.1">
    <property type="nucleotide sequence ID" value="NZ_JAHCLR010000001.1"/>
</dbReference>
<dbReference type="EMBL" id="JAHCLR010000001">
    <property type="protein sequence ID" value="MBS9532200.1"/>
    <property type="molecule type" value="Genomic_DNA"/>
</dbReference>
<feature type="region of interest" description="Disordered" evidence="1">
    <location>
        <begin position="194"/>
        <end position="217"/>
    </location>
</feature>
<protein>
    <submittedName>
        <fullName evidence="2">VWA domain-containing protein</fullName>
    </submittedName>
</protein>
<comment type="caution">
    <text evidence="2">The sequence shown here is derived from an EMBL/GenBank/DDBJ whole genome shotgun (WGS) entry which is preliminary data.</text>
</comment>
<sequence length="217" mass="22841">MTNSELSLIAALLDRSGSMTSIATDMQGGFDAFIAAERAAAATTQVTLAQFDGEYELVYADRPIADVPALALQPRGGTALLDSLARLITDVGAALAARPESDRPGSVTVLVMTDGEENSSVEWTGDGVRQLISQYENDYGWTFIFLGANMDAVSVGADLGFAPHRSLTWDASPTGVAGAFLTVTGVRDRMRSAPVGSASEVGFTEEDRRRARGDSAT</sequence>
<dbReference type="Gene3D" id="3.40.50.410">
    <property type="entry name" value="von Willebrand factor, type A domain"/>
    <property type="match status" value="1"/>
</dbReference>
<evidence type="ECO:0000313" key="2">
    <source>
        <dbReference type="EMBL" id="MBS9532200.1"/>
    </source>
</evidence>
<keyword evidence="3" id="KW-1185">Reference proteome</keyword>
<accession>A0ABS5RD45</accession>
<dbReference type="Proteomes" id="UP001519535">
    <property type="component" value="Unassembled WGS sequence"/>
</dbReference>
<dbReference type="SUPFAM" id="SSF53300">
    <property type="entry name" value="vWA-like"/>
    <property type="match status" value="1"/>
</dbReference>
<name>A0ABS5RD45_9MYCO</name>
<gene>
    <name evidence="2" type="ORF">KIH27_01200</name>
</gene>
<dbReference type="InterPro" id="IPR036465">
    <property type="entry name" value="vWFA_dom_sf"/>
</dbReference>
<evidence type="ECO:0000313" key="3">
    <source>
        <dbReference type="Proteomes" id="UP001519535"/>
    </source>
</evidence>
<evidence type="ECO:0000256" key="1">
    <source>
        <dbReference type="SAM" id="MobiDB-lite"/>
    </source>
</evidence>